<keyword evidence="1" id="KW-1133">Transmembrane helix</keyword>
<proteinExistence type="predicted"/>
<dbReference type="RefSeq" id="WP_153455172.1">
    <property type="nucleotide sequence ID" value="NZ_WEGJ01000021.1"/>
</dbReference>
<evidence type="ECO:0000256" key="1">
    <source>
        <dbReference type="SAM" id="Phobius"/>
    </source>
</evidence>
<reference evidence="2 3" key="1">
    <citation type="submission" date="2019-10" db="EMBL/GenBank/DDBJ databases">
        <title>Streptomyces smaragdinus sp. nov. and Streptomyces fabii sp. nov., isolated from the gut of fungus growing-termite Macrotermes natalensis.</title>
        <authorList>
            <person name="Schwitalla J."/>
            <person name="Benndorf R."/>
            <person name="Martin K."/>
            <person name="De Beer W."/>
            <person name="Kaster A.-K."/>
            <person name="Vollmers J."/>
            <person name="Poulsen M."/>
            <person name="Beemelmanns C."/>
        </authorList>
    </citation>
    <scope>NUCLEOTIDE SEQUENCE [LARGE SCALE GENOMIC DNA]</scope>
    <source>
        <strain evidence="2 3">RB5</strain>
    </source>
</reference>
<sequence>MTNASPPRSPLLTLTGLLLLLTVSVNLLASWSSWGNGARVAAFAAVTVVAGGVSAQLRGPAAEAFAAMTLLLTLATAAAVEALVDPSDDSGFWTLALALLTAGWLGYGLLLRELRLPLPACVAAGQLVLPLLAFAAGSEAGAPWALIATGLADVAVWRVTTRPSVRTTALVAAFVVGGWGVLDAIARMG</sequence>
<dbReference type="EMBL" id="WEGJ01000021">
    <property type="protein sequence ID" value="MQY14469.1"/>
    <property type="molecule type" value="Genomic_DNA"/>
</dbReference>
<keyword evidence="3" id="KW-1185">Reference proteome</keyword>
<dbReference type="Proteomes" id="UP000466345">
    <property type="component" value="Unassembled WGS sequence"/>
</dbReference>
<gene>
    <name evidence="2" type="ORF">SRB5_46360</name>
</gene>
<protein>
    <submittedName>
        <fullName evidence="2">Uncharacterized protein</fullName>
    </submittedName>
</protein>
<dbReference type="AlphaFoldDB" id="A0A7K0CLV2"/>
<keyword evidence="1" id="KW-0472">Membrane</keyword>
<accession>A0A7K0CLV2</accession>
<keyword evidence="1" id="KW-0812">Transmembrane</keyword>
<feature type="transmembrane region" description="Helical" evidence="1">
    <location>
        <begin position="167"/>
        <end position="186"/>
    </location>
</feature>
<feature type="transmembrane region" description="Helical" evidence="1">
    <location>
        <begin position="90"/>
        <end position="111"/>
    </location>
</feature>
<name>A0A7K0CLV2_9ACTN</name>
<feature type="transmembrane region" description="Helical" evidence="1">
    <location>
        <begin position="40"/>
        <end position="57"/>
    </location>
</feature>
<evidence type="ECO:0000313" key="3">
    <source>
        <dbReference type="Proteomes" id="UP000466345"/>
    </source>
</evidence>
<feature type="transmembrane region" description="Helical" evidence="1">
    <location>
        <begin position="64"/>
        <end position="84"/>
    </location>
</feature>
<organism evidence="2 3">
    <name type="scientific">Streptomyces smaragdinus</name>
    <dbReference type="NCBI Taxonomy" id="2585196"/>
    <lineage>
        <taxon>Bacteria</taxon>
        <taxon>Bacillati</taxon>
        <taxon>Actinomycetota</taxon>
        <taxon>Actinomycetes</taxon>
        <taxon>Kitasatosporales</taxon>
        <taxon>Streptomycetaceae</taxon>
        <taxon>Streptomyces</taxon>
    </lineage>
</organism>
<comment type="caution">
    <text evidence="2">The sequence shown here is derived from an EMBL/GenBank/DDBJ whole genome shotgun (WGS) entry which is preliminary data.</text>
</comment>
<evidence type="ECO:0000313" key="2">
    <source>
        <dbReference type="EMBL" id="MQY14469.1"/>
    </source>
</evidence>